<dbReference type="AlphaFoldDB" id="A0A8F6TTC3"/>
<accession>A0A8F6TTC3</accession>
<organism evidence="2 3">
    <name type="scientific">Gymnodinialimonas ceratoperidinii</name>
    <dbReference type="NCBI Taxonomy" id="2856823"/>
    <lineage>
        <taxon>Bacteria</taxon>
        <taxon>Pseudomonadati</taxon>
        <taxon>Pseudomonadota</taxon>
        <taxon>Alphaproteobacteria</taxon>
        <taxon>Rhodobacterales</taxon>
        <taxon>Paracoccaceae</taxon>
        <taxon>Gymnodinialimonas</taxon>
    </lineage>
</organism>
<sequence length="153" mass="16097">MRRTSVLLLALATTLPVPAMAEIPAWMLGEWSTTARLTAPDGARLRIRCTLDAAAASEMDWGGTLGCATVQGRFEGQWQVAVDGTNAQGAVVFSGAEDAQMDVMGIYSETRMELASDDGQGVAFAPGPDGALVVEMTAMGPQRLTGTLTFESR</sequence>
<proteinExistence type="predicted"/>
<dbReference type="KEGG" id="gce:KYE46_11585"/>
<evidence type="ECO:0000313" key="3">
    <source>
        <dbReference type="Proteomes" id="UP000825009"/>
    </source>
</evidence>
<evidence type="ECO:0000256" key="1">
    <source>
        <dbReference type="SAM" id="SignalP"/>
    </source>
</evidence>
<name>A0A8F6TTC3_9RHOB</name>
<evidence type="ECO:0008006" key="4">
    <source>
        <dbReference type="Google" id="ProtNLM"/>
    </source>
</evidence>
<feature type="chain" id="PRO_5034440375" description="Protease inhibitor Inh" evidence="1">
    <location>
        <begin position="22"/>
        <end position="153"/>
    </location>
</feature>
<keyword evidence="1" id="KW-0732">Signal</keyword>
<dbReference type="Proteomes" id="UP000825009">
    <property type="component" value="Chromosome"/>
</dbReference>
<gene>
    <name evidence="2" type="ORF">KYE46_11585</name>
</gene>
<feature type="signal peptide" evidence="1">
    <location>
        <begin position="1"/>
        <end position="21"/>
    </location>
</feature>
<evidence type="ECO:0000313" key="2">
    <source>
        <dbReference type="EMBL" id="QXT38577.1"/>
    </source>
</evidence>
<dbReference type="EMBL" id="CP079194">
    <property type="protein sequence ID" value="QXT38577.1"/>
    <property type="molecule type" value="Genomic_DNA"/>
</dbReference>
<reference evidence="2 3" key="1">
    <citation type="submission" date="2021-07" db="EMBL/GenBank/DDBJ databases">
        <title>A novel Jannaschia species isolated from marine dinoflagellate Ceratoperidinium margalefii.</title>
        <authorList>
            <person name="Jiang Y."/>
            <person name="Li Z."/>
        </authorList>
    </citation>
    <scope>NUCLEOTIDE SEQUENCE [LARGE SCALE GENOMIC DNA]</scope>
    <source>
        <strain evidence="2 3">J12C1-MA-4</strain>
    </source>
</reference>
<protein>
    <recommendedName>
        <fullName evidence="4">Protease inhibitor Inh</fullName>
    </recommendedName>
</protein>
<keyword evidence="3" id="KW-1185">Reference proteome</keyword>
<dbReference type="RefSeq" id="WP_219000773.1">
    <property type="nucleotide sequence ID" value="NZ_CP079194.1"/>
</dbReference>